<keyword evidence="3" id="KW-1185">Reference proteome</keyword>
<reference evidence="2 3" key="1">
    <citation type="submission" date="2020-08" db="EMBL/GenBank/DDBJ databases">
        <title>Genomic Encyclopedia of Type Strains, Phase III (KMG-III): the genomes of soil and plant-associated and newly described type strains.</title>
        <authorList>
            <person name="Whitman W."/>
        </authorList>
    </citation>
    <scope>NUCLEOTIDE SEQUENCE [LARGE SCALE GENOMIC DNA]</scope>
    <source>
        <strain evidence="2 3">CECT 8799</strain>
    </source>
</reference>
<proteinExistence type="predicted"/>
<sequence length="52" mass="6197">MVMMLPFLSALISAWLAWRGHCRASLWWWLVTLAIFLIWCRFHMTSTLDISL</sequence>
<feature type="transmembrane region" description="Helical" evidence="1">
    <location>
        <begin position="26"/>
        <end position="44"/>
    </location>
</feature>
<gene>
    <name evidence="2" type="ORF">FHS09_002480</name>
</gene>
<keyword evidence="1" id="KW-0812">Transmembrane</keyword>
<name>A0A7W4WDA5_9GAMM</name>
<comment type="caution">
    <text evidence="2">The sequence shown here is derived from an EMBL/GenBank/DDBJ whole genome shotgun (WGS) entry which is preliminary data.</text>
</comment>
<accession>A0A7W4WDA5</accession>
<dbReference type="Proteomes" id="UP000535937">
    <property type="component" value="Unassembled WGS sequence"/>
</dbReference>
<protein>
    <submittedName>
        <fullName evidence="2">Uncharacterized protein</fullName>
    </submittedName>
</protein>
<dbReference type="InterPro" id="IPR046035">
    <property type="entry name" value="DUF5993"/>
</dbReference>
<evidence type="ECO:0000313" key="2">
    <source>
        <dbReference type="EMBL" id="MBB3061642.1"/>
    </source>
</evidence>
<evidence type="ECO:0000313" key="3">
    <source>
        <dbReference type="Proteomes" id="UP000535937"/>
    </source>
</evidence>
<evidence type="ECO:0000256" key="1">
    <source>
        <dbReference type="SAM" id="Phobius"/>
    </source>
</evidence>
<keyword evidence="1" id="KW-0472">Membrane</keyword>
<keyword evidence="1" id="KW-1133">Transmembrane helix</keyword>
<dbReference type="EMBL" id="JACHWZ010000010">
    <property type="protein sequence ID" value="MBB3061642.1"/>
    <property type="molecule type" value="Genomic_DNA"/>
</dbReference>
<dbReference type="Pfam" id="PF19455">
    <property type="entry name" value="DUF5993"/>
    <property type="match status" value="1"/>
</dbReference>
<organism evidence="2 3">
    <name type="scientific">Microbulbifer rhizosphaerae</name>
    <dbReference type="NCBI Taxonomy" id="1562603"/>
    <lineage>
        <taxon>Bacteria</taxon>
        <taxon>Pseudomonadati</taxon>
        <taxon>Pseudomonadota</taxon>
        <taxon>Gammaproteobacteria</taxon>
        <taxon>Cellvibrionales</taxon>
        <taxon>Microbulbiferaceae</taxon>
        <taxon>Microbulbifer</taxon>
    </lineage>
</organism>
<dbReference type="AlphaFoldDB" id="A0A7W4WDA5"/>
<dbReference type="RefSeq" id="WP_183460246.1">
    <property type="nucleotide sequence ID" value="NZ_JACHWZ010000010.1"/>
</dbReference>